<protein>
    <recommendedName>
        <fullName evidence="2">Outer membrane protein beta-barrel domain-containing protein</fullName>
    </recommendedName>
</protein>
<comment type="caution">
    <text evidence="3">The sequence shown here is derived from an EMBL/GenBank/DDBJ whole genome shotgun (WGS) entry which is preliminary data.</text>
</comment>
<proteinExistence type="predicted"/>
<organism evidence="3 4">
    <name type="scientific">Flagellimonas aquimarina</name>
    <dbReference type="NCBI Taxonomy" id="2201895"/>
    <lineage>
        <taxon>Bacteria</taxon>
        <taxon>Pseudomonadati</taxon>
        <taxon>Bacteroidota</taxon>
        <taxon>Flavobacteriia</taxon>
        <taxon>Flavobacteriales</taxon>
        <taxon>Flavobacteriaceae</taxon>
        <taxon>Flagellimonas</taxon>
    </lineage>
</organism>
<dbReference type="Proteomes" id="UP000245762">
    <property type="component" value="Unassembled WGS sequence"/>
</dbReference>
<dbReference type="AlphaFoldDB" id="A0A316LJK0"/>
<accession>A0A316LJK0</accession>
<evidence type="ECO:0000256" key="1">
    <source>
        <dbReference type="ARBA" id="ARBA00022729"/>
    </source>
</evidence>
<dbReference type="SUPFAM" id="SSF56925">
    <property type="entry name" value="OMPA-like"/>
    <property type="match status" value="1"/>
</dbReference>
<dbReference type="OrthoDB" id="1438113at2"/>
<evidence type="ECO:0000259" key="2">
    <source>
        <dbReference type="Pfam" id="PF13505"/>
    </source>
</evidence>
<dbReference type="InterPro" id="IPR027385">
    <property type="entry name" value="Beta-barrel_OMP"/>
</dbReference>
<dbReference type="Pfam" id="PF13505">
    <property type="entry name" value="OMP_b-brl"/>
    <property type="match status" value="1"/>
</dbReference>
<name>A0A316LJK0_9FLAO</name>
<keyword evidence="4" id="KW-1185">Reference proteome</keyword>
<feature type="domain" description="Outer membrane protein beta-barrel" evidence="2">
    <location>
        <begin position="22"/>
        <end position="191"/>
    </location>
</feature>
<gene>
    <name evidence="3" type="ORF">DKG77_05620</name>
</gene>
<evidence type="ECO:0000313" key="3">
    <source>
        <dbReference type="EMBL" id="PWL40300.1"/>
    </source>
</evidence>
<reference evidence="3 4" key="1">
    <citation type="submission" date="2018-05" db="EMBL/GenBank/DDBJ databases">
        <title>Complete genome sequence of Flagellimonas aquimarina ECD12 isolated from seaweed Ecklonia cava.</title>
        <authorList>
            <person name="Choi S."/>
            <person name="Seong C."/>
        </authorList>
    </citation>
    <scope>NUCLEOTIDE SEQUENCE [LARGE SCALE GENOMIC DNA]</scope>
    <source>
        <strain evidence="3 4">ECD12</strain>
    </source>
</reference>
<dbReference type="RefSeq" id="WP_109660998.1">
    <property type="nucleotide sequence ID" value="NZ_QGEG01000001.1"/>
</dbReference>
<evidence type="ECO:0000313" key="4">
    <source>
        <dbReference type="Proteomes" id="UP000245762"/>
    </source>
</evidence>
<keyword evidence="1" id="KW-0732">Signal</keyword>
<dbReference type="InterPro" id="IPR011250">
    <property type="entry name" value="OMP/PagP_B-barrel"/>
</dbReference>
<sequence>MKRILILLSIISFTATFSQKKNFSLEIGYPLELSDGNPTGLSGVINSKIKYRFWDAESFRIGTSYSIDLLTGDLIFQNEKESFISHHFNLFGEVPLNSTKKLLSSLGVGYSVHSYFITTNIYSESGPVISETEKSNVGGFNINFGGTYDIFKNFFVQGNFQFIRLYVESFIIEEKNGFNTNRLKFGVGYRF</sequence>
<dbReference type="EMBL" id="QGEG01000001">
    <property type="protein sequence ID" value="PWL40300.1"/>
    <property type="molecule type" value="Genomic_DNA"/>
</dbReference>